<gene>
    <name evidence="2" type="ORF">SOCE26_088370</name>
</gene>
<feature type="compositionally biased region" description="Basic residues" evidence="1">
    <location>
        <begin position="387"/>
        <end position="398"/>
    </location>
</feature>
<feature type="compositionally biased region" description="Low complexity" evidence="1">
    <location>
        <begin position="431"/>
        <end position="462"/>
    </location>
</feature>
<protein>
    <submittedName>
        <fullName evidence="2">Uncharacterized protein</fullName>
    </submittedName>
</protein>
<sequence length="497" mass="53585">MIIHAEDLDRARGGLDERRIVDEQARAGPGERGRDVGRRLVIMVARTGEHPALQGAERGQRLGQVLGRVLRLHGEEVAGEHDEIGITLDRARADAAQPRDGHERADVRIGDLDDAERTSARPLPRVAPARAVADEPLHRGAVDEDIDLLAAQGQRLEDPDTRQREGNPEAVRRRAEPGRDGPGQREERRRHEVGRREAHQRPVGQGAHARPRQHEEVQGRRALEGHEGGRERPDVTDERARDQRVQAEEHADELRVQRAATGPRRDDDGDPAEGGGRPEHEGERKRFQGAPGTSSPSGVLRPGGRDALCFLPRATQACQPVCSRRPSPPHDPEQLGQGADEVIPENEGRERSATPRRSGAHGALDEGLAEGAGAFASVEREVAWTTMRHRGGRCRASSRSRASVRPTAPCRSIATRPTSSPSSAPSPPPSTAFAGRSSAASGTRSTIACSSSTARGATGSASIPTRRSIDPAFDAAAYRPGFEALNFRTLQEPGGDG</sequence>
<feature type="region of interest" description="Disordered" evidence="1">
    <location>
        <begin position="152"/>
        <end position="305"/>
    </location>
</feature>
<accession>A0A2L0F7A1</accession>
<feature type="compositionally biased region" description="Low complexity" evidence="1">
    <location>
        <begin position="120"/>
        <end position="131"/>
    </location>
</feature>
<evidence type="ECO:0000313" key="2">
    <source>
        <dbReference type="EMBL" id="AUX47319.1"/>
    </source>
</evidence>
<feature type="compositionally biased region" description="Basic and acidic residues" evidence="1">
    <location>
        <begin position="91"/>
        <end position="119"/>
    </location>
</feature>
<feature type="region of interest" description="Disordered" evidence="1">
    <location>
        <begin position="91"/>
        <end position="138"/>
    </location>
</feature>
<evidence type="ECO:0000313" key="3">
    <source>
        <dbReference type="Proteomes" id="UP000238348"/>
    </source>
</evidence>
<feature type="region of interest" description="Disordered" evidence="1">
    <location>
        <begin position="386"/>
        <end position="469"/>
    </location>
</feature>
<feature type="compositionally biased region" description="Basic and acidic residues" evidence="1">
    <location>
        <begin position="276"/>
        <end position="286"/>
    </location>
</feature>
<evidence type="ECO:0000256" key="1">
    <source>
        <dbReference type="SAM" id="MobiDB-lite"/>
    </source>
</evidence>
<feature type="compositionally biased region" description="Basic and acidic residues" evidence="1">
    <location>
        <begin position="155"/>
        <end position="200"/>
    </location>
</feature>
<reference evidence="2 3" key="1">
    <citation type="submission" date="2015-09" db="EMBL/GenBank/DDBJ databases">
        <title>Sorangium comparison.</title>
        <authorList>
            <person name="Zaburannyi N."/>
            <person name="Bunk B."/>
            <person name="Overmann J."/>
            <person name="Mueller R."/>
        </authorList>
    </citation>
    <scope>NUCLEOTIDE SEQUENCE [LARGE SCALE GENOMIC DNA]</scope>
    <source>
        <strain evidence="2 3">So ce26</strain>
    </source>
</reference>
<dbReference type="Proteomes" id="UP000238348">
    <property type="component" value="Chromosome"/>
</dbReference>
<feature type="region of interest" description="Disordered" evidence="1">
    <location>
        <begin position="320"/>
        <end position="372"/>
    </location>
</feature>
<dbReference type="EMBL" id="CP012673">
    <property type="protein sequence ID" value="AUX47319.1"/>
    <property type="molecule type" value="Genomic_DNA"/>
</dbReference>
<dbReference type="AlphaFoldDB" id="A0A2L0F7A1"/>
<feature type="compositionally biased region" description="Basic and acidic residues" evidence="1">
    <location>
        <begin position="212"/>
        <end position="256"/>
    </location>
</feature>
<proteinExistence type="predicted"/>
<name>A0A2L0F7A1_SORCE</name>
<feature type="compositionally biased region" description="Low complexity" evidence="1">
    <location>
        <begin position="360"/>
        <end position="372"/>
    </location>
</feature>
<organism evidence="2 3">
    <name type="scientific">Sorangium cellulosum</name>
    <name type="common">Polyangium cellulosum</name>
    <dbReference type="NCBI Taxonomy" id="56"/>
    <lineage>
        <taxon>Bacteria</taxon>
        <taxon>Pseudomonadati</taxon>
        <taxon>Myxococcota</taxon>
        <taxon>Polyangia</taxon>
        <taxon>Polyangiales</taxon>
        <taxon>Polyangiaceae</taxon>
        <taxon>Sorangium</taxon>
    </lineage>
</organism>